<dbReference type="Proteomes" id="UP001592530">
    <property type="component" value="Unassembled WGS sequence"/>
</dbReference>
<dbReference type="RefSeq" id="WP_380547915.1">
    <property type="nucleotide sequence ID" value="NZ_JBHEZY010000001.1"/>
</dbReference>
<accession>A0ABV6WTK0</accession>
<organism evidence="1 2">
    <name type="scientific">Streptacidiphilus alkalitolerans</name>
    <dbReference type="NCBI Taxonomy" id="3342712"/>
    <lineage>
        <taxon>Bacteria</taxon>
        <taxon>Bacillati</taxon>
        <taxon>Actinomycetota</taxon>
        <taxon>Actinomycetes</taxon>
        <taxon>Kitasatosporales</taxon>
        <taxon>Streptomycetaceae</taxon>
        <taxon>Streptacidiphilus</taxon>
    </lineage>
</organism>
<sequence length="144" mass="16102">MADTPLHRGGRYAVYQGHAYWAIGDSTSPMITLCVHEGDPVPEGLAANRQGPADSYLVDPRNVTAWYTSSWTFRWKGEEFASYGSRNGRITGYYQGSQGSPFAEVHLTRVGAIEYEGTFPLEEVTDLTETRLDLLASWKEKHPE</sequence>
<comment type="caution">
    <text evidence="1">The sequence shown here is derived from an EMBL/GenBank/DDBJ whole genome shotgun (WGS) entry which is preliminary data.</text>
</comment>
<gene>
    <name evidence="1" type="ORF">ACEZDB_01665</name>
</gene>
<evidence type="ECO:0000313" key="1">
    <source>
        <dbReference type="EMBL" id="MFC1429365.1"/>
    </source>
</evidence>
<name>A0ABV6WTK0_9ACTN</name>
<dbReference type="EMBL" id="JBHEZY010000001">
    <property type="protein sequence ID" value="MFC1429365.1"/>
    <property type="molecule type" value="Genomic_DNA"/>
</dbReference>
<proteinExistence type="predicted"/>
<reference evidence="1 2" key="1">
    <citation type="submission" date="2024-09" db="EMBL/GenBank/DDBJ databases">
        <authorList>
            <person name="Lee S.D."/>
        </authorList>
    </citation>
    <scope>NUCLEOTIDE SEQUENCE [LARGE SCALE GENOMIC DNA]</scope>
    <source>
        <strain evidence="1 2">N1-3</strain>
    </source>
</reference>
<evidence type="ECO:0000313" key="2">
    <source>
        <dbReference type="Proteomes" id="UP001592530"/>
    </source>
</evidence>
<protein>
    <submittedName>
        <fullName evidence="1">Uncharacterized protein</fullName>
    </submittedName>
</protein>